<gene>
    <name evidence="1" type="ORF">PaecuDRAFT_3625</name>
</gene>
<dbReference type="NCBIfam" id="TIGR01509">
    <property type="entry name" value="HAD-SF-IA-v3"/>
    <property type="match status" value="1"/>
</dbReference>
<dbReference type="InterPro" id="IPR036412">
    <property type="entry name" value="HAD-like_sf"/>
</dbReference>
<dbReference type="SFLD" id="SFLDG01135">
    <property type="entry name" value="C1.5.6:_HAD__Beta-PGM__Phospha"/>
    <property type="match status" value="1"/>
</dbReference>
<dbReference type="EMBL" id="AEDD01000010">
    <property type="protein sequence ID" value="EFM09578.1"/>
    <property type="molecule type" value="Genomic_DNA"/>
</dbReference>
<dbReference type="Proteomes" id="UP000005387">
    <property type="component" value="Unassembled WGS sequence"/>
</dbReference>
<dbReference type="InterPro" id="IPR006439">
    <property type="entry name" value="HAD-SF_hydro_IA"/>
</dbReference>
<dbReference type="GO" id="GO:0006281">
    <property type="term" value="P:DNA repair"/>
    <property type="evidence" value="ECO:0007669"/>
    <property type="project" value="TreeGrafter"/>
</dbReference>
<dbReference type="InterPro" id="IPR041492">
    <property type="entry name" value="HAD_2"/>
</dbReference>
<dbReference type="RefSeq" id="WP_006039613.1">
    <property type="nucleotide sequence ID" value="NZ_AEDD01000010.1"/>
</dbReference>
<dbReference type="InterPro" id="IPR023198">
    <property type="entry name" value="PGP-like_dom2"/>
</dbReference>
<dbReference type="eggNOG" id="COG0546">
    <property type="taxonomic scope" value="Bacteria"/>
</dbReference>
<proteinExistence type="predicted"/>
<dbReference type="NCBIfam" id="TIGR01549">
    <property type="entry name" value="HAD-SF-IA-v1"/>
    <property type="match status" value="1"/>
</dbReference>
<dbReference type="Pfam" id="PF13419">
    <property type="entry name" value="HAD_2"/>
    <property type="match status" value="1"/>
</dbReference>
<dbReference type="NCBIfam" id="NF009804">
    <property type="entry name" value="PRK13288.1"/>
    <property type="match status" value="1"/>
</dbReference>
<accession>E0IDC3</accession>
<dbReference type="SFLD" id="SFLDG01129">
    <property type="entry name" value="C1.5:_HAD__Beta-PGM__Phosphata"/>
    <property type="match status" value="1"/>
</dbReference>
<keyword evidence="2" id="KW-1185">Reference proteome</keyword>
<dbReference type="PANTHER" id="PTHR43434:SF26">
    <property type="entry name" value="PYROPHOSPHATASE PPAX"/>
    <property type="match status" value="1"/>
</dbReference>
<dbReference type="SUPFAM" id="SSF56784">
    <property type="entry name" value="HAD-like"/>
    <property type="match status" value="1"/>
</dbReference>
<dbReference type="InterPro" id="IPR050155">
    <property type="entry name" value="HAD-like_hydrolase_sf"/>
</dbReference>
<dbReference type="Gene3D" id="1.10.150.240">
    <property type="entry name" value="Putative phosphatase, domain 2"/>
    <property type="match status" value="1"/>
</dbReference>
<dbReference type="Gene3D" id="3.40.50.1000">
    <property type="entry name" value="HAD superfamily/HAD-like"/>
    <property type="match status" value="1"/>
</dbReference>
<dbReference type="FunFam" id="3.40.50.1000:FF:000022">
    <property type="entry name" value="Phosphoglycolate phosphatase"/>
    <property type="match status" value="1"/>
</dbReference>
<keyword evidence="1" id="KW-0378">Hydrolase</keyword>
<dbReference type="GO" id="GO:0005829">
    <property type="term" value="C:cytosol"/>
    <property type="evidence" value="ECO:0007669"/>
    <property type="project" value="TreeGrafter"/>
</dbReference>
<organism evidence="1 2">
    <name type="scientific">Paenibacillus curdlanolyticus YK9</name>
    <dbReference type="NCBI Taxonomy" id="717606"/>
    <lineage>
        <taxon>Bacteria</taxon>
        <taxon>Bacillati</taxon>
        <taxon>Bacillota</taxon>
        <taxon>Bacilli</taxon>
        <taxon>Bacillales</taxon>
        <taxon>Paenibacillaceae</taxon>
        <taxon>Paenibacillus</taxon>
    </lineage>
</organism>
<evidence type="ECO:0000313" key="2">
    <source>
        <dbReference type="Proteomes" id="UP000005387"/>
    </source>
</evidence>
<protein>
    <submittedName>
        <fullName evidence="1">HAD-superfamily hydrolase, subfamily IA, variant 3</fullName>
    </submittedName>
</protein>
<dbReference type="AlphaFoldDB" id="E0IDC3"/>
<reference evidence="1 2" key="1">
    <citation type="submission" date="2010-07" db="EMBL/GenBank/DDBJ databases">
        <title>The draft genome of Paenibacillus curdlanolyticus YK9.</title>
        <authorList>
            <consortium name="US DOE Joint Genome Institute (JGI-PGF)"/>
            <person name="Lucas S."/>
            <person name="Copeland A."/>
            <person name="Lapidus A."/>
            <person name="Cheng J.-F."/>
            <person name="Bruce D."/>
            <person name="Goodwin L."/>
            <person name="Pitluck S."/>
            <person name="Land M.L."/>
            <person name="Hauser L."/>
            <person name="Chang Y.-J."/>
            <person name="Jeffries C."/>
            <person name="Anderson I.J."/>
            <person name="Johnson E."/>
            <person name="Loganathan U."/>
            <person name="Mulhopadhyay B."/>
            <person name="Kyrpides N."/>
            <person name="Woyke T.J."/>
        </authorList>
    </citation>
    <scope>NUCLEOTIDE SEQUENCE [LARGE SCALE GENOMIC DNA]</scope>
    <source>
        <strain evidence="1 2">YK9</strain>
    </source>
</reference>
<dbReference type="OrthoDB" id="9807630at2"/>
<name>E0IDC3_9BACL</name>
<dbReference type="STRING" id="717606.PaecuDRAFT_3625"/>
<evidence type="ECO:0000313" key="1">
    <source>
        <dbReference type="EMBL" id="EFM09578.1"/>
    </source>
</evidence>
<sequence length="213" mass="23692">MANQITTMLFDLDGTILDTNELIIQSFLHALEGIVDEGFGPQNIIPRMGIPLKDQLQHFSGLEDVAHLALRYREHNNRVHDEYVKLFPNVIEVLQTLVDRGIQVGVVTTKIRQTTDRGLAFVGLNDYVHSVVTIDDVTHAKPHPEPVLRALEELGADPARTMMIGDSVVDIEAAEAAGVISVGVAWSLKGEQKLRESGAQHIIHDMRDLYKFI</sequence>
<dbReference type="GO" id="GO:0008967">
    <property type="term" value="F:phosphoglycolate phosphatase activity"/>
    <property type="evidence" value="ECO:0007669"/>
    <property type="project" value="TreeGrafter"/>
</dbReference>
<dbReference type="SFLD" id="SFLDS00003">
    <property type="entry name" value="Haloacid_Dehalogenase"/>
    <property type="match status" value="1"/>
</dbReference>
<dbReference type="PANTHER" id="PTHR43434">
    <property type="entry name" value="PHOSPHOGLYCOLATE PHOSPHATASE"/>
    <property type="match status" value="1"/>
</dbReference>
<dbReference type="InterPro" id="IPR023214">
    <property type="entry name" value="HAD_sf"/>
</dbReference>